<evidence type="ECO:0000313" key="6">
    <source>
        <dbReference type="EMBL" id="CAF0788856.1"/>
    </source>
</evidence>
<evidence type="ECO:0000259" key="5">
    <source>
        <dbReference type="Pfam" id="PF15257"/>
    </source>
</evidence>
<comment type="caution">
    <text evidence="6">The sequence shown here is derived from an EMBL/GenBank/DDBJ whole genome shotgun (WGS) entry which is preliminary data.</text>
</comment>
<dbReference type="InterPro" id="IPR048257">
    <property type="entry name" value="DUF4590"/>
</dbReference>
<sequence>MDSARLTRRKPKTPRSSGISNNKIILDPIKPIQGTWRQLQLELAKKRMGSSKPSETLISRSLLDFSETHVDTSEMGLSRMHRQFSSENNIDALGVNRHRISSHKIGFIYPQSIVIGPNNLYKSWSCQITMSYRFDPTSPPVLQNSRRDEVTVFQVVNNNFSWIVFKGFLKMNDTFTFKSQRSKDDRFCLRLEINGSLDTNISACCEHPYRHGGRIDDGDSSFWIKTVEKYVSCTKCKESADLPLEELDDEKMSVDSSTVSEESEVEEDQPVDKSSTTSTQVLEISKKKVEPSEPSTDHKIIPQKDKSDDDESTLLKYIIDSMQQALSKPKSSKTIPSRSIGNLENFTILYIDQNKVQNLNLLRSTVNFIHTVNDPHTLQTLLTTIIDERLIVIITLDQAQTILLELQQHKCIQFVYLLSKEMHSPAWINNYHKIIGIYPNIESIHNHLNKTLADVSFRMIPMEITSKESTTDLEFTYCQLLKETILCQDDESDLKKDMLTFCRLHYANNQEELDQIDNFEKSFIETESIQWYTRHCFLSKILSRAFRTQEIDLLFKMRYFIQSLHKQIQSIANKEPITIYTILDAGQETIEKFQDNINGLVIFHSFLPATLKRPCQTNDKQQCLVFSIRLASNCAANIDQLRSSDCKIDVLINLNTIFRIVSIDKETNTVNLESVSQDDSHFQRLTEPLRKEITQAVVILQISKLLLETNHYWECDYLTELIYQDKSFENDGTLLASLAASHHLLGNANVMNKDNEGARYQFFKSLRAFHLFLPPYHSMLSSSYNNIGSMFYQDDHHESAIKFHEIALQCQLKASNPDMNAVATYSSNIGAVYIDQKNYTEAIKYLKRAVIIREKMSMDGDTRPLISLFQKISSCFWHIGNAKEALDYYKKTLKLQLELPNPLPHPLSVTYYNLSTAYARLGEYKDAVDCAEKSVEYLKMVPEKHLELKENQAQLEIVRQKLWLKQVLSV</sequence>
<proteinExistence type="predicted"/>
<evidence type="ECO:0000256" key="4">
    <source>
        <dbReference type="SAM" id="MobiDB-lite"/>
    </source>
</evidence>
<accession>A0A813S347</accession>
<name>A0A813S347_9BILA</name>
<dbReference type="Proteomes" id="UP000663891">
    <property type="component" value="Unassembled WGS sequence"/>
</dbReference>
<dbReference type="Gene3D" id="1.25.40.10">
    <property type="entry name" value="Tetratricopeptide repeat domain"/>
    <property type="match status" value="1"/>
</dbReference>
<feature type="region of interest" description="Disordered" evidence="4">
    <location>
        <begin position="247"/>
        <end position="308"/>
    </location>
</feature>
<feature type="compositionally biased region" description="Basic residues" evidence="4">
    <location>
        <begin position="1"/>
        <end position="13"/>
    </location>
</feature>
<dbReference type="SUPFAM" id="SSF56399">
    <property type="entry name" value="ADP-ribosylation"/>
    <property type="match status" value="1"/>
</dbReference>
<keyword evidence="2 3" id="KW-0802">TPR repeat</keyword>
<dbReference type="OrthoDB" id="10000904at2759"/>
<dbReference type="PANTHER" id="PTHR45641">
    <property type="entry name" value="TETRATRICOPEPTIDE REPEAT PROTEIN (AFU_ORTHOLOGUE AFUA_6G03870)"/>
    <property type="match status" value="1"/>
</dbReference>
<evidence type="ECO:0000256" key="3">
    <source>
        <dbReference type="PROSITE-ProRule" id="PRU00339"/>
    </source>
</evidence>
<evidence type="ECO:0000313" key="7">
    <source>
        <dbReference type="Proteomes" id="UP000663891"/>
    </source>
</evidence>
<feature type="region of interest" description="Disordered" evidence="4">
    <location>
        <begin position="1"/>
        <end position="22"/>
    </location>
</feature>
<dbReference type="Pfam" id="PF13424">
    <property type="entry name" value="TPR_12"/>
    <property type="match status" value="1"/>
</dbReference>
<dbReference type="PROSITE" id="PS50005">
    <property type="entry name" value="TPR"/>
    <property type="match status" value="1"/>
</dbReference>
<dbReference type="Pfam" id="PF13181">
    <property type="entry name" value="TPR_8"/>
    <property type="match status" value="1"/>
</dbReference>
<dbReference type="PANTHER" id="PTHR45641:SF1">
    <property type="entry name" value="AAA+ ATPASE DOMAIN-CONTAINING PROTEIN"/>
    <property type="match status" value="1"/>
</dbReference>
<dbReference type="Pfam" id="PF15257">
    <property type="entry name" value="DUF4590"/>
    <property type="match status" value="1"/>
</dbReference>
<organism evidence="6 7">
    <name type="scientific">Adineta steineri</name>
    <dbReference type="NCBI Taxonomy" id="433720"/>
    <lineage>
        <taxon>Eukaryota</taxon>
        <taxon>Metazoa</taxon>
        <taxon>Spiralia</taxon>
        <taxon>Gnathifera</taxon>
        <taxon>Rotifera</taxon>
        <taxon>Eurotatoria</taxon>
        <taxon>Bdelloidea</taxon>
        <taxon>Adinetida</taxon>
        <taxon>Adinetidae</taxon>
        <taxon>Adineta</taxon>
    </lineage>
</organism>
<dbReference type="InterPro" id="IPR011990">
    <property type="entry name" value="TPR-like_helical_dom_sf"/>
</dbReference>
<dbReference type="Gene3D" id="3.90.176.10">
    <property type="entry name" value="Toxin ADP-ribosyltransferase, Chain A, domain 1"/>
    <property type="match status" value="1"/>
</dbReference>
<feature type="repeat" description="TPR" evidence="3">
    <location>
        <begin position="823"/>
        <end position="856"/>
    </location>
</feature>
<dbReference type="AlphaFoldDB" id="A0A813S347"/>
<feature type="domain" description="DUF4590" evidence="5">
    <location>
        <begin position="144"/>
        <end position="241"/>
    </location>
</feature>
<gene>
    <name evidence="6" type="ORF">VCS650_LOCUS3371</name>
</gene>
<feature type="compositionally biased region" description="Polar residues" evidence="4">
    <location>
        <begin position="272"/>
        <end position="282"/>
    </location>
</feature>
<feature type="compositionally biased region" description="Basic and acidic residues" evidence="4">
    <location>
        <begin position="284"/>
        <end position="307"/>
    </location>
</feature>
<evidence type="ECO:0000256" key="1">
    <source>
        <dbReference type="ARBA" id="ARBA00022737"/>
    </source>
</evidence>
<evidence type="ECO:0000256" key="2">
    <source>
        <dbReference type="ARBA" id="ARBA00022803"/>
    </source>
</evidence>
<protein>
    <recommendedName>
        <fullName evidence="5">DUF4590 domain-containing protein</fullName>
    </recommendedName>
</protein>
<dbReference type="InterPro" id="IPR019734">
    <property type="entry name" value="TPR_rpt"/>
</dbReference>
<dbReference type="SMART" id="SM00028">
    <property type="entry name" value="TPR"/>
    <property type="match status" value="5"/>
</dbReference>
<keyword evidence="1" id="KW-0677">Repeat</keyword>
<reference evidence="6" key="1">
    <citation type="submission" date="2021-02" db="EMBL/GenBank/DDBJ databases">
        <authorList>
            <person name="Nowell W R."/>
        </authorList>
    </citation>
    <scope>NUCLEOTIDE SEQUENCE</scope>
</reference>
<dbReference type="SUPFAM" id="SSF48452">
    <property type="entry name" value="TPR-like"/>
    <property type="match status" value="1"/>
</dbReference>
<dbReference type="EMBL" id="CAJNON010000018">
    <property type="protein sequence ID" value="CAF0788856.1"/>
    <property type="molecule type" value="Genomic_DNA"/>
</dbReference>